<evidence type="ECO:0000313" key="3">
    <source>
        <dbReference type="EMBL" id="MFD2964568.1"/>
    </source>
</evidence>
<comment type="caution">
    <text evidence="3">The sequence shown here is derived from an EMBL/GenBank/DDBJ whole genome shotgun (WGS) entry which is preliminary data.</text>
</comment>
<keyword evidence="4" id="KW-1185">Reference proteome</keyword>
<keyword evidence="1" id="KW-0175">Coiled coil</keyword>
<dbReference type="RefSeq" id="WP_377612827.1">
    <property type="nucleotide sequence ID" value="NZ_JBHUPA010000016.1"/>
</dbReference>
<dbReference type="CDD" id="cd04301">
    <property type="entry name" value="NAT_SF"/>
    <property type="match status" value="1"/>
</dbReference>
<evidence type="ECO:0000259" key="2">
    <source>
        <dbReference type="PROSITE" id="PS51186"/>
    </source>
</evidence>
<evidence type="ECO:0000313" key="4">
    <source>
        <dbReference type="Proteomes" id="UP001597560"/>
    </source>
</evidence>
<feature type="domain" description="N-acetyltransferase" evidence="2">
    <location>
        <begin position="140"/>
        <end position="211"/>
    </location>
</feature>
<reference evidence="4" key="1">
    <citation type="journal article" date="2019" name="Int. J. Syst. Evol. Microbiol.">
        <title>The Global Catalogue of Microorganisms (GCM) 10K type strain sequencing project: providing services to taxonomists for standard genome sequencing and annotation.</title>
        <authorList>
            <consortium name="The Broad Institute Genomics Platform"/>
            <consortium name="The Broad Institute Genome Sequencing Center for Infectious Disease"/>
            <person name="Wu L."/>
            <person name="Ma J."/>
        </authorList>
    </citation>
    <scope>NUCLEOTIDE SEQUENCE [LARGE SCALE GENOMIC DNA]</scope>
    <source>
        <strain evidence="4">KCTC 23098</strain>
    </source>
</reference>
<dbReference type="PROSITE" id="PS51186">
    <property type="entry name" value="GNAT"/>
    <property type="match status" value="1"/>
</dbReference>
<sequence>MNFINIILLPLHIMNEFFLKRVARFILKEELNDEKNKLHESYKMRTELREEIAELSNENKLLNNRLLRIKYIIENNKSEKRELLLTKKGEIVSVIYRKEEMFDTIYLLGENSDNSFYDSKIDFQKFGNDLKIVDFVSKERNRGYGRALIEFALAEAREADIKKIYGDLSPQDSDRFEWLIPFYESLGFQCQLFNDKTKRMDGLISMELTENARKLEN</sequence>
<accession>A0ABW6B4X0</accession>
<dbReference type="EMBL" id="JBHUPA010000016">
    <property type="protein sequence ID" value="MFD2964568.1"/>
    <property type="molecule type" value="Genomic_DNA"/>
</dbReference>
<dbReference type="SUPFAM" id="SSF55729">
    <property type="entry name" value="Acyl-CoA N-acyltransferases (Nat)"/>
    <property type="match status" value="1"/>
</dbReference>
<feature type="coiled-coil region" evidence="1">
    <location>
        <begin position="31"/>
        <end position="65"/>
    </location>
</feature>
<dbReference type="InterPro" id="IPR000182">
    <property type="entry name" value="GNAT_dom"/>
</dbReference>
<name>A0ABW6B4X0_9SPHI</name>
<dbReference type="Gene3D" id="3.40.630.30">
    <property type="match status" value="1"/>
</dbReference>
<evidence type="ECO:0000256" key="1">
    <source>
        <dbReference type="SAM" id="Coils"/>
    </source>
</evidence>
<protein>
    <recommendedName>
        <fullName evidence="2">N-acetyltransferase domain-containing protein</fullName>
    </recommendedName>
</protein>
<dbReference type="InterPro" id="IPR016181">
    <property type="entry name" value="Acyl_CoA_acyltransferase"/>
</dbReference>
<dbReference type="Proteomes" id="UP001597560">
    <property type="component" value="Unassembled WGS sequence"/>
</dbReference>
<proteinExistence type="predicted"/>
<gene>
    <name evidence="3" type="ORF">ACFS6J_22395</name>
</gene>
<organism evidence="3 4">
    <name type="scientific">Olivibacter jilunii</name>
    <dbReference type="NCBI Taxonomy" id="985016"/>
    <lineage>
        <taxon>Bacteria</taxon>
        <taxon>Pseudomonadati</taxon>
        <taxon>Bacteroidota</taxon>
        <taxon>Sphingobacteriia</taxon>
        <taxon>Sphingobacteriales</taxon>
        <taxon>Sphingobacteriaceae</taxon>
        <taxon>Olivibacter</taxon>
    </lineage>
</organism>